<dbReference type="Proteomes" id="UP000828922">
    <property type="component" value="Linkage Group LG07"/>
</dbReference>
<sequence length="958" mass="101669">MRQVWAGGVADDMCHKRRRKVVDDEEVNWHEERFSGFPPKRLKAIVVSSRNCFGVESSSGSGRNSSHSTTDEEEADWTRLPDDTMLKVFTLLNHRDRASLASVCRGWRTLAASASLWTSLDIRAHVLDSDMTAALSSRCAKLQRLRFRGGAAATAIVGLQARGLRDLSGDSCGDLSDASLCMMVARHESLESLQLQLGVDCERITNDAIKVVATCCPKLKRLRISGIRDVDAPTIGALAKHCPDLMDLAFFDCTNVDEVALVAATSLRFLSVAGSRVISWSLAAEMWPKLPHLTGLDVSRTDITAVTAAELMAAPKLKVFCAVNCSHLEHGRDAVESFLNPSVLVTQCTDFKKELASLSSINAGRSPKCKKLTDSLVCKDCHLELTDWTECVLSHALLKTAESNSGLDVFWLNRGTALMLNLLQSQQEEVQERAATALATFVVIDDETESVDPARAEAVLHAGGITHLLRLAKSCREAVQSEAAKAIANLSVNADVAKTVAMEGGISILASLARSPNRRVAEEAAGGLWNLSVGEDHKGAIAGAGAIEALVDLAFKWPSGNEGVLQERAAGALANLAADDKCSMEVASAGGVHALVNLARFCHHEGVQEQAARALANLAAHGDSNGNNAAVGKEPGALEALVHLTSSNHEGVRQEAAGALWNLSFDDRNREAIAAVGGVEALVTLAQSCRTGSQGLQERAAGALWGLSVSEVNSIAIGRGGGVAPLIALARSEFEDVHETAAGALWNLAFNPSNALLIVEEEGVPALVHLCSSSQSKMARFMAALALAYMFDGRTDEVAFGPMSSESPGLGVDGLEAARHLAIRNIDACVLSFSNHQALLVPTTSLPPAALTEVAESARIQEAGHLRCSGAEVGRFVAMLRNKAAVLRSCAAFALLQFTMPGGRHAMHHISLLQNAGAGRVLRTIAASATAPLQAKVFARVVLRNVELHPAGEHTTLS</sequence>
<evidence type="ECO:0000313" key="2">
    <source>
        <dbReference type="Proteomes" id="UP000828922"/>
    </source>
</evidence>
<reference evidence="2" key="1">
    <citation type="journal article" date="2022" name="New Phytol.">
        <title>Phylogenomic structure and speciation in an emerging model: the Sphagnum magellanicum complex (Bryophyta).</title>
        <authorList>
            <person name="Shaw A.J."/>
            <person name="Piatkowski B."/>
            <person name="Duffy A.M."/>
            <person name="Aguero B."/>
            <person name="Imwattana K."/>
            <person name="Nieto-Lugilde M."/>
            <person name="Healey A."/>
            <person name="Weston D.J."/>
            <person name="Patel M.N."/>
            <person name="Schmutz J."/>
            <person name="Grimwood J."/>
            <person name="Yavitt J.B."/>
            <person name="Hassel K."/>
            <person name="Stenoien H.K."/>
            <person name="Flatberg K.I."/>
            <person name="Bickford C.P."/>
            <person name="Hicks K.A."/>
        </authorList>
    </citation>
    <scope>NUCLEOTIDE SEQUENCE [LARGE SCALE GENOMIC DNA]</scope>
</reference>
<evidence type="ECO:0000313" key="1">
    <source>
        <dbReference type="EMBL" id="KAH9557517.1"/>
    </source>
</evidence>
<dbReference type="EMBL" id="CM038913">
    <property type="protein sequence ID" value="KAH9557517.1"/>
    <property type="molecule type" value="Genomic_DNA"/>
</dbReference>
<proteinExistence type="predicted"/>
<protein>
    <submittedName>
        <fullName evidence="1">Uncharacterized protein</fullName>
    </submittedName>
</protein>
<gene>
    <name evidence="1" type="ORF">CY35_07G087700</name>
</gene>
<keyword evidence="2" id="KW-1185">Reference proteome</keyword>
<name>A0ACB8HMP3_9BRYO</name>
<organism evidence="1 2">
    <name type="scientific">Sphagnum magellanicum</name>
    <dbReference type="NCBI Taxonomy" id="128215"/>
    <lineage>
        <taxon>Eukaryota</taxon>
        <taxon>Viridiplantae</taxon>
        <taxon>Streptophyta</taxon>
        <taxon>Embryophyta</taxon>
        <taxon>Bryophyta</taxon>
        <taxon>Sphagnophytina</taxon>
        <taxon>Sphagnopsida</taxon>
        <taxon>Sphagnales</taxon>
        <taxon>Sphagnaceae</taxon>
        <taxon>Sphagnum</taxon>
    </lineage>
</organism>
<accession>A0ACB8HMP3</accession>
<comment type="caution">
    <text evidence="1">The sequence shown here is derived from an EMBL/GenBank/DDBJ whole genome shotgun (WGS) entry which is preliminary data.</text>
</comment>